<reference evidence="2 3" key="1">
    <citation type="journal article" date="2018" name="ACS Chem. Biol.">
        <title>Ketoreductase domain dysfunction expands chemodiversity: malyngamide biosynthesis in the cyanobacterium Okeania hirsuta.</title>
        <authorList>
            <person name="Moss N.A."/>
            <person name="Leao T."/>
            <person name="Rankin M."/>
            <person name="McCullough T.M."/>
            <person name="Qu P."/>
            <person name="Korobeynikov A."/>
            <person name="Smith J.L."/>
            <person name="Gerwick L."/>
            <person name="Gerwick W.H."/>
        </authorList>
    </citation>
    <scope>NUCLEOTIDE SEQUENCE [LARGE SCALE GENOMIC DNA]</scope>
    <source>
        <strain evidence="2 3">PAB10Feb10-1</strain>
    </source>
</reference>
<sequence>MNYSILNQEAVQQLMTSFGFNSLDQVDQLETITDYYNYLEKTDQKNLMSNGSQNFRHAKHISAVLKNQARDTLFVNEPVANTLRDFRLPFDERNNSMDMSVSSLQKLLPEELERTALEALSQDAPTRYVKPSSIQSTQSPAAYLKYIYDKAKAIENVNPDFDLIARRPDLEDLVLNEDNLHQEVTTLELANELLIAQYLDKSGKTEEELYENLKYTFHPLELPFDKSHSEVRYILAAMQDGMSLNEIARRIKENDFALNDTNFTLIPNLVDRLNLYQRKMDLLGIY</sequence>
<protein>
    <submittedName>
        <fullName evidence="2">Uncharacterized protein</fullName>
    </submittedName>
</protein>
<dbReference type="Pfam" id="PF03538">
    <property type="entry name" value="VRP1"/>
    <property type="match status" value="1"/>
</dbReference>
<dbReference type="RefSeq" id="WP_124154591.1">
    <property type="nucleotide sequence ID" value="NZ_CAWOLW010000368.1"/>
</dbReference>
<evidence type="ECO:0000313" key="2">
    <source>
        <dbReference type="EMBL" id="RQH45955.1"/>
    </source>
</evidence>
<accession>A0A3N6PNU9</accession>
<dbReference type="EMBL" id="RCBY01000043">
    <property type="protein sequence ID" value="RQH45955.1"/>
    <property type="molecule type" value="Genomic_DNA"/>
</dbReference>
<keyword evidence="1" id="KW-0843">Virulence</keyword>
<keyword evidence="3" id="KW-1185">Reference proteome</keyword>
<dbReference type="AlphaFoldDB" id="A0A3N6PNU9"/>
<evidence type="ECO:0000313" key="3">
    <source>
        <dbReference type="Proteomes" id="UP000269154"/>
    </source>
</evidence>
<gene>
    <name evidence="2" type="ORF">D5R40_10265</name>
</gene>
<dbReference type="InterPro" id="IPR018003">
    <property type="entry name" value="Insecticidal_toxin/plasmid_vir"/>
</dbReference>
<proteinExistence type="predicted"/>
<name>A0A3N6PNU9_9CYAN</name>
<dbReference type="Proteomes" id="UP000269154">
    <property type="component" value="Unassembled WGS sequence"/>
</dbReference>
<comment type="caution">
    <text evidence="2">The sequence shown here is derived from an EMBL/GenBank/DDBJ whole genome shotgun (WGS) entry which is preliminary data.</text>
</comment>
<evidence type="ECO:0000256" key="1">
    <source>
        <dbReference type="ARBA" id="ARBA00023026"/>
    </source>
</evidence>
<organism evidence="2 3">
    <name type="scientific">Okeania hirsuta</name>
    <dbReference type="NCBI Taxonomy" id="1458930"/>
    <lineage>
        <taxon>Bacteria</taxon>
        <taxon>Bacillati</taxon>
        <taxon>Cyanobacteriota</taxon>
        <taxon>Cyanophyceae</taxon>
        <taxon>Oscillatoriophycideae</taxon>
        <taxon>Oscillatoriales</taxon>
        <taxon>Microcoleaceae</taxon>
        <taxon>Okeania</taxon>
    </lineage>
</organism>